<dbReference type="PANTHER" id="PTHR37309:SF1">
    <property type="entry name" value="SLR0284 PROTEIN"/>
    <property type="match status" value="1"/>
</dbReference>
<reference evidence="2 3" key="1">
    <citation type="submission" date="2016-12" db="EMBL/GenBank/DDBJ databases">
        <title>Trade-off between light-utilization and light-protection in marine flavobacteria.</title>
        <authorList>
            <person name="Kumagai Y."/>
            <person name="Yoshizawa S."/>
            <person name="Kogure K."/>
            <person name="Iwasaki W."/>
        </authorList>
    </citation>
    <scope>NUCLEOTIDE SEQUENCE [LARGE SCALE GENOMIC DNA]</scope>
    <source>
        <strain evidence="2 3">KCTC 12100</strain>
    </source>
</reference>
<keyword evidence="1" id="KW-0812">Transmembrane</keyword>
<protein>
    <recommendedName>
        <fullName evidence="4">Phage holin family protein</fullName>
    </recommendedName>
</protein>
<dbReference type="EMBL" id="MSCK01000002">
    <property type="protein sequence ID" value="PQJ69313.1"/>
    <property type="molecule type" value="Genomic_DNA"/>
</dbReference>
<proteinExistence type="predicted"/>
<sequence length="119" mass="12921">MKTFLKILLTAVAVIVLANILPGISVAGYTSAIIVAIVISLLNMFVRPLLVFFTLPATIVTLGLFLFVINACIILLADKLVDGFAVSGFFTALLFSILLSIFRSALFSLLKEDRRSIEN</sequence>
<dbReference type="RefSeq" id="WP_105050243.1">
    <property type="nucleotide sequence ID" value="NZ_CP150661.1"/>
</dbReference>
<feature type="transmembrane region" description="Helical" evidence="1">
    <location>
        <begin position="89"/>
        <end position="110"/>
    </location>
</feature>
<feature type="transmembrane region" description="Helical" evidence="1">
    <location>
        <begin position="53"/>
        <end position="77"/>
    </location>
</feature>
<evidence type="ECO:0008006" key="4">
    <source>
        <dbReference type="Google" id="ProtNLM"/>
    </source>
</evidence>
<organism evidence="2 3">
    <name type="scientific">Polaribacter butkevichii</name>
    <dbReference type="NCBI Taxonomy" id="218490"/>
    <lineage>
        <taxon>Bacteria</taxon>
        <taxon>Pseudomonadati</taxon>
        <taxon>Bacteroidota</taxon>
        <taxon>Flavobacteriia</taxon>
        <taxon>Flavobacteriales</taxon>
        <taxon>Flavobacteriaceae</taxon>
    </lineage>
</organism>
<dbReference type="OrthoDB" id="6402664at2"/>
<accession>A0A2P6C8R4</accession>
<name>A0A2P6C8R4_9FLAO</name>
<feature type="transmembrane region" description="Helical" evidence="1">
    <location>
        <begin position="28"/>
        <end position="46"/>
    </location>
</feature>
<keyword evidence="1" id="KW-0472">Membrane</keyword>
<evidence type="ECO:0000313" key="3">
    <source>
        <dbReference type="Proteomes" id="UP000247345"/>
    </source>
</evidence>
<comment type="caution">
    <text evidence="2">The sequence shown here is derived from an EMBL/GenBank/DDBJ whole genome shotgun (WGS) entry which is preliminary data.</text>
</comment>
<evidence type="ECO:0000313" key="2">
    <source>
        <dbReference type="EMBL" id="PQJ69313.1"/>
    </source>
</evidence>
<dbReference type="Proteomes" id="UP000247345">
    <property type="component" value="Unassembled WGS sequence"/>
</dbReference>
<dbReference type="InterPro" id="IPR007165">
    <property type="entry name" value="Phage_holin_4_2"/>
</dbReference>
<dbReference type="PANTHER" id="PTHR37309">
    <property type="entry name" value="SLR0284 PROTEIN"/>
    <property type="match status" value="1"/>
</dbReference>
<keyword evidence="3" id="KW-1185">Reference proteome</keyword>
<keyword evidence="1" id="KW-1133">Transmembrane helix</keyword>
<gene>
    <name evidence="2" type="ORF">BTO14_14950</name>
</gene>
<dbReference type="Pfam" id="PF04020">
    <property type="entry name" value="Phage_holin_4_2"/>
    <property type="match status" value="1"/>
</dbReference>
<evidence type="ECO:0000256" key="1">
    <source>
        <dbReference type="SAM" id="Phobius"/>
    </source>
</evidence>
<dbReference type="AlphaFoldDB" id="A0A2P6C8R4"/>